<evidence type="ECO:0000256" key="4">
    <source>
        <dbReference type="ARBA" id="ARBA00022827"/>
    </source>
</evidence>
<comment type="similarity">
    <text evidence="2">Belongs to the MSOX/MTOX family.</text>
</comment>
<comment type="cofactor">
    <cofactor evidence="1">
        <name>FAD</name>
        <dbReference type="ChEBI" id="CHEBI:57692"/>
    </cofactor>
</comment>
<dbReference type="GO" id="GO:0050660">
    <property type="term" value="F:flavin adenine dinucleotide binding"/>
    <property type="evidence" value="ECO:0007669"/>
    <property type="project" value="InterPro"/>
</dbReference>
<proteinExistence type="inferred from homology"/>
<evidence type="ECO:0000313" key="8">
    <source>
        <dbReference type="Proteomes" id="UP001174909"/>
    </source>
</evidence>
<organism evidence="7 8">
    <name type="scientific">Geodia barretti</name>
    <name type="common">Barrett's horny sponge</name>
    <dbReference type="NCBI Taxonomy" id="519541"/>
    <lineage>
        <taxon>Eukaryota</taxon>
        <taxon>Metazoa</taxon>
        <taxon>Porifera</taxon>
        <taxon>Demospongiae</taxon>
        <taxon>Heteroscleromorpha</taxon>
        <taxon>Tetractinellida</taxon>
        <taxon>Astrophorina</taxon>
        <taxon>Geodiidae</taxon>
        <taxon>Geodia</taxon>
    </lineage>
</organism>
<protein>
    <submittedName>
        <fullName evidence="7">Peroxisomal sarcosine oxidase</fullName>
    </submittedName>
</protein>
<gene>
    <name evidence="7" type="ORF">GBAR_LOCUS12842</name>
</gene>
<sequence>MYECIVIGAGIEGSATAYNLAKGGTKGVLLLEQYEACHNRGSSCGQSRITRRAYETLFYVEMMTDAYKMWSDLEKEAGTTLYKRTGVMVFGGNGDPYVQQTIKSMKIANIPHDVLSGAEINRRFPKQMKIPDDYMCVIEEDAGILYAQKALRAMQEQFQKMGGTLLDRHEVTEIVPGDIVTVVTNRGLFKANYVVIAAGPWAPALCSSIGVHLPFKVSRIEVGYWRVEDPTLFDSSTFPTFLYADGEGHFRYYGLPIEEYPGLLKVCAHFGPNVDPDNRDAVGGPVTSSMTSKFINGTFRGVQKKPSITEFCMYTVSPDDAPVIDKHPQHDNIIIAAGFSGHGFKLSPVFGKLLSQLVMKKTPSHDLHPFRLSRFLSTFMSKL</sequence>
<dbReference type="Pfam" id="PF01266">
    <property type="entry name" value="DAO"/>
    <property type="match status" value="1"/>
</dbReference>
<keyword evidence="5" id="KW-0560">Oxidoreductase</keyword>
<keyword evidence="4" id="KW-0274">FAD</keyword>
<evidence type="ECO:0000256" key="1">
    <source>
        <dbReference type="ARBA" id="ARBA00001974"/>
    </source>
</evidence>
<dbReference type="PANTHER" id="PTHR10961:SF46">
    <property type="entry name" value="PEROXISOMAL SARCOSINE OXIDASE"/>
    <property type="match status" value="1"/>
</dbReference>
<dbReference type="Proteomes" id="UP001174909">
    <property type="component" value="Unassembled WGS sequence"/>
</dbReference>
<dbReference type="AlphaFoldDB" id="A0AA35WLW9"/>
<dbReference type="InterPro" id="IPR036188">
    <property type="entry name" value="FAD/NAD-bd_sf"/>
</dbReference>
<accession>A0AA35WLW9</accession>
<feature type="domain" description="FAD dependent oxidoreductase" evidence="6">
    <location>
        <begin position="4"/>
        <end position="357"/>
    </location>
</feature>
<dbReference type="GO" id="GO:0008115">
    <property type="term" value="F:sarcosine oxidase activity"/>
    <property type="evidence" value="ECO:0007669"/>
    <property type="project" value="TreeGrafter"/>
</dbReference>
<dbReference type="NCBIfam" id="NF008425">
    <property type="entry name" value="PRK11259.1"/>
    <property type="match status" value="1"/>
</dbReference>
<dbReference type="InterPro" id="IPR006076">
    <property type="entry name" value="FAD-dep_OxRdtase"/>
</dbReference>
<evidence type="ECO:0000259" key="6">
    <source>
        <dbReference type="Pfam" id="PF01266"/>
    </source>
</evidence>
<keyword evidence="3" id="KW-0285">Flavoprotein</keyword>
<evidence type="ECO:0000313" key="7">
    <source>
        <dbReference type="EMBL" id="CAI8021716.1"/>
    </source>
</evidence>
<dbReference type="EMBL" id="CASHTH010001914">
    <property type="protein sequence ID" value="CAI8021716.1"/>
    <property type="molecule type" value="Genomic_DNA"/>
</dbReference>
<reference evidence="7" key="1">
    <citation type="submission" date="2023-03" db="EMBL/GenBank/DDBJ databases">
        <authorList>
            <person name="Steffen K."/>
            <person name="Cardenas P."/>
        </authorList>
    </citation>
    <scope>NUCLEOTIDE SEQUENCE</scope>
</reference>
<dbReference type="SUPFAM" id="SSF54373">
    <property type="entry name" value="FAD-linked reductases, C-terminal domain"/>
    <property type="match status" value="1"/>
</dbReference>
<dbReference type="GO" id="GO:0005777">
    <property type="term" value="C:peroxisome"/>
    <property type="evidence" value="ECO:0007669"/>
    <property type="project" value="TreeGrafter"/>
</dbReference>
<dbReference type="Gene3D" id="3.30.9.10">
    <property type="entry name" value="D-Amino Acid Oxidase, subunit A, domain 2"/>
    <property type="match status" value="1"/>
</dbReference>
<dbReference type="Gene3D" id="3.50.50.60">
    <property type="entry name" value="FAD/NAD(P)-binding domain"/>
    <property type="match status" value="1"/>
</dbReference>
<dbReference type="SUPFAM" id="SSF51905">
    <property type="entry name" value="FAD/NAD(P)-binding domain"/>
    <property type="match status" value="1"/>
</dbReference>
<dbReference type="InterPro" id="IPR045170">
    <property type="entry name" value="MTOX"/>
</dbReference>
<dbReference type="GO" id="GO:0033514">
    <property type="term" value="P:L-lysine catabolic process to acetyl-CoA via L-pipecolate"/>
    <property type="evidence" value="ECO:0007669"/>
    <property type="project" value="TreeGrafter"/>
</dbReference>
<dbReference type="GO" id="GO:0050031">
    <property type="term" value="F:L-pipecolate oxidase activity"/>
    <property type="evidence" value="ECO:0007669"/>
    <property type="project" value="TreeGrafter"/>
</dbReference>
<evidence type="ECO:0000256" key="5">
    <source>
        <dbReference type="ARBA" id="ARBA00023002"/>
    </source>
</evidence>
<name>A0AA35WLW9_GEOBA</name>
<keyword evidence="8" id="KW-1185">Reference proteome</keyword>
<evidence type="ECO:0000256" key="2">
    <source>
        <dbReference type="ARBA" id="ARBA00010989"/>
    </source>
</evidence>
<dbReference type="PANTHER" id="PTHR10961">
    <property type="entry name" value="PEROXISOMAL SARCOSINE OXIDASE"/>
    <property type="match status" value="1"/>
</dbReference>
<evidence type="ECO:0000256" key="3">
    <source>
        <dbReference type="ARBA" id="ARBA00022630"/>
    </source>
</evidence>
<comment type="caution">
    <text evidence="7">The sequence shown here is derived from an EMBL/GenBank/DDBJ whole genome shotgun (WGS) entry which is preliminary data.</text>
</comment>